<dbReference type="GO" id="GO:0005886">
    <property type="term" value="C:plasma membrane"/>
    <property type="evidence" value="ECO:0007669"/>
    <property type="project" value="UniProtKB-SubCell"/>
</dbReference>
<organism evidence="2 3">
    <name type="scientific">Pontiella desulfatans</name>
    <dbReference type="NCBI Taxonomy" id="2750659"/>
    <lineage>
        <taxon>Bacteria</taxon>
        <taxon>Pseudomonadati</taxon>
        <taxon>Kiritimatiellota</taxon>
        <taxon>Kiritimatiellia</taxon>
        <taxon>Kiritimatiellales</taxon>
        <taxon>Pontiellaceae</taxon>
        <taxon>Pontiella</taxon>
    </lineage>
</organism>
<name>A0A6C2U793_PONDE</name>
<evidence type="ECO:0000313" key="3">
    <source>
        <dbReference type="Proteomes" id="UP000366872"/>
    </source>
</evidence>
<feature type="transmembrane region" description="Helical" evidence="1">
    <location>
        <begin position="134"/>
        <end position="156"/>
    </location>
</feature>
<evidence type="ECO:0000313" key="2">
    <source>
        <dbReference type="EMBL" id="VGO15948.1"/>
    </source>
</evidence>
<dbReference type="PANTHER" id="PTHR43471">
    <property type="entry name" value="ABC TRANSPORTER PERMEASE"/>
    <property type="match status" value="1"/>
</dbReference>
<proteinExistence type="predicted"/>
<keyword evidence="1" id="KW-0472">Membrane</keyword>
<feature type="transmembrane region" description="Helical" evidence="1">
    <location>
        <begin position="228"/>
        <end position="251"/>
    </location>
</feature>
<dbReference type="Pfam" id="PF12679">
    <property type="entry name" value="ABC2_membrane_2"/>
    <property type="match status" value="1"/>
</dbReference>
<feature type="transmembrane region" description="Helical" evidence="1">
    <location>
        <begin position="21"/>
        <end position="41"/>
    </location>
</feature>
<dbReference type="EMBL" id="CAAHFG010000003">
    <property type="protein sequence ID" value="VGO15948.1"/>
    <property type="molecule type" value="Genomic_DNA"/>
</dbReference>
<accession>A0A6C2U793</accession>
<feature type="transmembrane region" description="Helical" evidence="1">
    <location>
        <begin position="53"/>
        <end position="71"/>
    </location>
</feature>
<dbReference type="PANTHER" id="PTHR43471:SF10">
    <property type="entry name" value="SLL1107 PROTEIN"/>
    <property type="match status" value="1"/>
</dbReference>
<feature type="transmembrane region" description="Helical" evidence="1">
    <location>
        <begin position="163"/>
        <end position="180"/>
    </location>
</feature>
<reference evidence="2 3" key="1">
    <citation type="submission" date="2019-04" db="EMBL/GenBank/DDBJ databases">
        <authorList>
            <person name="Van Vliet M D."/>
        </authorList>
    </citation>
    <scope>NUCLEOTIDE SEQUENCE [LARGE SCALE GENOMIC DNA]</scope>
    <source>
        <strain evidence="2 3">F1</strain>
    </source>
</reference>
<feature type="transmembrane region" description="Helical" evidence="1">
    <location>
        <begin position="101"/>
        <end position="122"/>
    </location>
</feature>
<protein>
    <recommendedName>
        <fullName evidence="4">ABC-2 type transporter domain-containing protein</fullName>
    </recommendedName>
</protein>
<dbReference type="GO" id="GO:0140359">
    <property type="term" value="F:ABC-type transporter activity"/>
    <property type="evidence" value="ECO:0007669"/>
    <property type="project" value="InterPro"/>
</dbReference>
<keyword evidence="1" id="KW-0812">Transmembrane</keyword>
<evidence type="ECO:0008006" key="4">
    <source>
        <dbReference type="Google" id="ProtNLM"/>
    </source>
</evidence>
<dbReference type="Proteomes" id="UP000366872">
    <property type="component" value="Unassembled WGS sequence"/>
</dbReference>
<keyword evidence="1" id="KW-1133">Transmembrane helix</keyword>
<gene>
    <name evidence="2" type="ORF">PDESU_04537</name>
</gene>
<keyword evidence="3" id="KW-1185">Reference proteome</keyword>
<sequence length="262" mass="29044">MKNMITIAQTVWLEMLRRKDVYIILTLQGFFTLLLTTVDAFGSDVPSSYIMDIGLMLVFLFSIALAVIMGARQFPNEIRSGTIFTILTKPINRFEFLLGKWLGLWLGLLAANALFYLIVTGVTLSKGYAFEPAVLLQVFCLHSALLGLLVAISLFFSMFVSQGAAGTGAGIFVVLCYLFVPRIPNLLAYAEGWRAAALTGIYFIAPHLELFDMRARVLHNWGTLGSGIFIGTLAYGLLLTTVFIGLAWLAFRKKYFKRGAQL</sequence>
<dbReference type="RefSeq" id="WP_136081510.1">
    <property type="nucleotide sequence ID" value="NZ_CAAHFG010000003.1"/>
</dbReference>
<dbReference type="AlphaFoldDB" id="A0A6C2U793"/>
<evidence type="ECO:0000256" key="1">
    <source>
        <dbReference type="SAM" id="Phobius"/>
    </source>
</evidence>